<dbReference type="Gramene" id="OMO50970">
    <property type="protein sequence ID" value="OMO50970"/>
    <property type="gene ID" value="CCACVL1_30096"/>
</dbReference>
<dbReference type="Proteomes" id="UP000188268">
    <property type="component" value="Unassembled WGS sequence"/>
</dbReference>
<evidence type="ECO:0000313" key="1">
    <source>
        <dbReference type="EMBL" id="OMO50970.1"/>
    </source>
</evidence>
<dbReference type="AlphaFoldDB" id="A0A1R3FYV9"/>
<gene>
    <name evidence="1" type="ORF">CCACVL1_30096</name>
</gene>
<organism evidence="1 2">
    <name type="scientific">Corchorus capsularis</name>
    <name type="common">Jute</name>
    <dbReference type="NCBI Taxonomy" id="210143"/>
    <lineage>
        <taxon>Eukaryota</taxon>
        <taxon>Viridiplantae</taxon>
        <taxon>Streptophyta</taxon>
        <taxon>Embryophyta</taxon>
        <taxon>Tracheophyta</taxon>
        <taxon>Spermatophyta</taxon>
        <taxon>Magnoliopsida</taxon>
        <taxon>eudicotyledons</taxon>
        <taxon>Gunneridae</taxon>
        <taxon>Pentapetalae</taxon>
        <taxon>rosids</taxon>
        <taxon>malvids</taxon>
        <taxon>Malvales</taxon>
        <taxon>Malvaceae</taxon>
        <taxon>Grewioideae</taxon>
        <taxon>Apeibeae</taxon>
        <taxon>Corchorus</taxon>
    </lineage>
</organism>
<evidence type="ECO:0000313" key="2">
    <source>
        <dbReference type="Proteomes" id="UP000188268"/>
    </source>
</evidence>
<proteinExistence type="predicted"/>
<comment type="caution">
    <text evidence="1">The sequence shown here is derived from an EMBL/GenBank/DDBJ whole genome shotgun (WGS) entry which is preliminary data.</text>
</comment>
<accession>A0A1R3FYV9</accession>
<dbReference type="EMBL" id="AWWV01015997">
    <property type="protein sequence ID" value="OMO50970.1"/>
    <property type="molecule type" value="Genomic_DNA"/>
</dbReference>
<keyword evidence="2" id="KW-1185">Reference proteome</keyword>
<protein>
    <submittedName>
        <fullName evidence="1">Uncharacterized protein</fullName>
    </submittedName>
</protein>
<name>A0A1R3FYV9_COCAP</name>
<sequence length="66" mass="6938">MEDSWRLKTPKKLKGGYKREEIVSCQSDSLSSVAAAPAAPTAAACAARLAASFIASRIKIRAAMNA</sequence>
<reference evidence="1 2" key="1">
    <citation type="submission" date="2013-09" db="EMBL/GenBank/DDBJ databases">
        <title>Corchorus capsularis genome sequencing.</title>
        <authorList>
            <person name="Alam M."/>
            <person name="Haque M.S."/>
            <person name="Islam M.S."/>
            <person name="Emdad E.M."/>
            <person name="Islam M.M."/>
            <person name="Ahmed B."/>
            <person name="Halim A."/>
            <person name="Hossen Q.M.M."/>
            <person name="Hossain M.Z."/>
            <person name="Ahmed R."/>
            <person name="Khan M.M."/>
            <person name="Islam R."/>
            <person name="Rashid M.M."/>
            <person name="Khan S.A."/>
            <person name="Rahman M.S."/>
            <person name="Alam M."/>
        </authorList>
    </citation>
    <scope>NUCLEOTIDE SEQUENCE [LARGE SCALE GENOMIC DNA]</scope>
    <source>
        <strain evidence="2">cv. CVL-1</strain>
        <tissue evidence="1">Whole seedling</tissue>
    </source>
</reference>